<keyword evidence="1" id="KW-1133">Transmembrane helix</keyword>
<reference evidence="2 3" key="1">
    <citation type="submission" date="2020-07" db="EMBL/GenBank/DDBJ databases">
        <title>Genome of Haloechinothrix sp.</title>
        <authorList>
            <person name="Tang S.-K."/>
            <person name="Yang L."/>
            <person name="Zhu W.-Y."/>
        </authorList>
    </citation>
    <scope>NUCLEOTIDE SEQUENCE [LARGE SCALE GENOMIC DNA]</scope>
    <source>
        <strain evidence="2 3">YIM 98757</strain>
    </source>
</reference>
<comment type="caution">
    <text evidence="2">The sequence shown here is derived from an EMBL/GenBank/DDBJ whole genome shotgun (WGS) entry which is preliminary data.</text>
</comment>
<evidence type="ECO:0000313" key="2">
    <source>
        <dbReference type="EMBL" id="MBA0126315.1"/>
    </source>
</evidence>
<keyword evidence="3" id="KW-1185">Reference proteome</keyword>
<keyword evidence="1" id="KW-0472">Membrane</keyword>
<dbReference type="Proteomes" id="UP000582974">
    <property type="component" value="Unassembled WGS sequence"/>
</dbReference>
<dbReference type="EMBL" id="JACCKD010000004">
    <property type="protein sequence ID" value="MBA0126315.1"/>
    <property type="molecule type" value="Genomic_DNA"/>
</dbReference>
<protein>
    <submittedName>
        <fullName evidence="2">Uncharacterized protein</fullName>
    </submittedName>
</protein>
<accession>A0A838AAR7</accession>
<keyword evidence="1" id="KW-0812">Transmembrane</keyword>
<feature type="transmembrane region" description="Helical" evidence="1">
    <location>
        <begin position="6"/>
        <end position="25"/>
    </location>
</feature>
<proteinExistence type="predicted"/>
<organism evidence="2 3">
    <name type="scientific">Haloechinothrix aidingensis</name>
    <dbReference type="NCBI Taxonomy" id="2752311"/>
    <lineage>
        <taxon>Bacteria</taxon>
        <taxon>Bacillati</taxon>
        <taxon>Actinomycetota</taxon>
        <taxon>Actinomycetes</taxon>
        <taxon>Pseudonocardiales</taxon>
        <taxon>Pseudonocardiaceae</taxon>
        <taxon>Haloechinothrix</taxon>
    </lineage>
</organism>
<name>A0A838AAR7_9PSEU</name>
<sequence length="71" mass="8134">MTSLYVLFGAVLVMLAGLAGLLLWHKYVRPILDDRADGRDVIDHRTEDERDPAAWLDQLADGEQRRRGDDR</sequence>
<evidence type="ECO:0000313" key="3">
    <source>
        <dbReference type="Proteomes" id="UP000582974"/>
    </source>
</evidence>
<gene>
    <name evidence="2" type="ORF">H0B56_12255</name>
</gene>
<dbReference type="AlphaFoldDB" id="A0A838AAR7"/>
<dbReference type="RefSeq" id="WP_180893154.1">
    <property type="nucleotide sequence ID" value="NZ_JACCKD010000004.1"/>
</dbReference>
<evidence type="ECO:0000256" key="1">
    <source>
        <dbReference type="SAM" id="Phobius"/>
    </source>
</evidence>